<evidence type="ECO:0000313" key="9">
    <source>
        <dbReference type="EMBL" id="GHA03995.1"/>
    </source>
</evidence>
<dbReference type="EC" id="5.2.1.8" evidence="7"/>
<keyword evidence="10" id="KW-1185">Reference proteome</keyword>
<dbReference type="Gene3D" id="2.40.100.10">
    <property type="entry name" value="Cyclophilin-like"/>
    <property type="match status" value="1"/>
</dbReference>
<dbReference type="PIRSF" id="PIRSF001467">
    <property type="entry name" value="Peptidylpro_ismrse"/>
    <property type="match status" value="1"/>
</dbReference>
<evidence type="ECO:0000256" key="6">
    <source>
        <dbReference type="ARBA" id="ARBA00023235"/>
    </source>
</evidence>
<dbReference type="PANTHER" id="PTHR43246">
    <property type="entry name" value="PEPTIDYL-PROLYL CIS-TRANS ISOMERASE CYP38, CHLOROPLASTIC"/>
    <property type="match status" value="1"/>
</dbReference>
<evidence type="ECO:0000256" key="5">
    <source>
        <dbReference type="ARBA" id="ARBA00023110"/>
    </source>
</evidence>
<sequence length="164" mass="17665">MVTLKTSAGDITLELNAEKAPITVKNFLSYVEAGHYNGVIFHRVIPNFMIQGGGFEPGMRQKATGTPIKNEANNGLLNEKYSVAMARTGDPHSASAQFFINTKDNDFLNFSSETTQGWGYAVFGKVVEGHDIVDAIEQVATGNVGPFGDVPLEDVIIESIVIGD</sequence>
<dbReference type="CDD" id="cd01920">
    <property type="entry name" value="cyclophilin_EcCYP_like"/>
    <property type="match status" value="1"/>
</dbReference>
<dbReference type="PROSITE" id="PS50072">
    <property type="entry name" value="CSA_PPIASE_2"/>
    <property type="match status" value="1"/>
</dbReference>
<comment type="function">
    <text evidence="1 7">PPIases accelerate the folding of proteins. It catalyzes the cis-trans isomerization of proline imidic peptide bonds in oligopeptides.</text>
</comment>
<dbReference type="PROSITE" id="PS00170">
    <property type="entry name" value="CSA_PPIASE_1"/>
    <property type="match status" value="1"/>
</dbReference>
<reference evidence="9" key="1">
    <citation type="journal article" date="2014" name="Int. J. Syst. Evol. Microbiol.">
        <title>Complete genome sequence of Corynebacterium casei LMG S-19264T (=DSM 44701T), isolated from a smear-ripened cheese.</title>
        <authorList>
            <consortium name="US DOE Joint Genome Institute (JGI-PGF)"/>
            <person name="Walter F."/>
            <person name="Albersmeier A."/>
            <person name="Kalinowski J."/>
            <person name="Ruckert C."/>
        </authorList>
    </citation>
    <scope>NUCLEOTIDE SEQUENCE</scope>
    <source>
        <strain evidence="9">KCTC 12711</strain>
    </source>
</reference>
<dbReference type="InterPro" id="IPR024936">
    <property type="entry name" value="Cyclophilin-type_PPIase"/>
</dbReference>
<dbReference type="FunFam" id="2.40.100.10:FF:000004">
    <property type="entry name" value="Peptidyl-prolyl cis-trans isomerase"/>
    <property type="match status" value="1"/>
</dbReference>
<comment type="caution">
    <text evidence="9">The sequence shown here is derived from an EMBL/GenBank/DDBJ whole genome shotgun (WGS) entry which is preliminary data.</text>
</comment>
<name>A0A918VJH6_9GAMM</name>
<protein>
    <recommendedName>
        <fullName evidence="7">Peptidyl-prolyl cis-trans isomerase</fullName>
        <shortName evidence="7">PPIase</shortName>
        <ecNumber evidence="7">5.2.1.8</ecNumber>
    </recommendedName>
</protein>
<evidence type="ECO:0000313" key="10">
    <source>
        <dbReference type="Proteomes" id="UP000614811"/>
    </source>
</evidence>
<dbReference type="EMBL" id="BMXA01000002">
    <property type="protein sequence ID" value="GHA03995.1"/>
    <property type="molecule type" value="Genomic_DNA"/>
</dbReference>
<keyword evidence="4" id="KW-0963">Cytoplasm</keyword>
<evidence type="ECO:0000259" key="8">
    <source>
        <dbReference type="PROSITE" id="PS50072"/>
    </source>
</evidence>
<evidence type="ECO:0000256" key="1">
    <source>
        <dbReference type="ARBA" id="ARBA00002388"/>
    </source>
</evidence>
<organism evidence="9 10">
    <name type="scientific">Arenicella chitinivorans</name>
    <dbReference type="NCBI Taxonomy" id="1329800"/>
    <lineage>
        <taxon>Bacteria</taxon>
        <taxon>Pseudomonadati</taxon>
        <taxon>Pseudomonadota</taxon>
        <taxon>Gammaproteobacteria</taxon>
        <taxon>Arenicellales</taxon>
        <taxon>Arenicellaceae</taxon>
        <taxon>Arenicella</taxon>
    </lineage>
</organism>
<comment type="catalytic activity">
    <reaction evidence="7">
        <text>[protein]-peptidylproline (omega=180) = [protein]-peptidylproline (omega=0)</text>
        <dbReference type="Rhea" id="RHEA:16237"/>
        <dbReference type="Rhea" id="RHEA-COMP:10747"/>
        <dbReference type="Rhea" id="RHEA-COMP:10748"/>
        <dbReference type="ChEBI" id="CHEBI:83833"/>
        <dbReference type="ChEBI" id="CHEBI:83834"/>
        <dbReference type="EC" id="5.2.1.8"/>
    </reaction>
</comment>
<dbReference type="RefSeq" id="WP_189400256.1">
    <property type="nucleotide sequence ID" value="NZ_BMXA01000002.1"/>
</dbReference>
<dbReference type="InterPro" id="IPR020892">
    <property type="entry name" value="Cyclophilin-type_PPIase_CS"/>
</dbReference>
<dbReference type="InterPro" id="IPR029000">
    <property type="entry name" value="Cyclophilin-like_dom_sf"/>
</dbReference>
<dbReference type="GO" id="GO:0006457">
    <property type="term" value="P:protein folding"/>
    <property type="evidence" value="ECO:0007669"/>
    <property type="project" value="InterPro"/>
</dbReference>
<gene>
    <name evidence="9" type="primary">ppiB</name>
    <name evidence="9" type="ORF">GCM10008090_11600</name>
</gene>
<evidence type="ECO:0000256" key="2">
    <source>
        <dbReference type="ARBA" id="ARBA00004496"/>
    </source>
</evidence>
<dbReference type="GO" id="GO:0005737">
    <property type="term" value="C:cytoplasm"/>
    <property type="evidence" value="ECO:0007669"/>
    <property type="project" value="UniProtKB-SubCell"/>
</dbReference>
<dbReference type="GO" id="GO:0003755">
    <property type="term" value="F:peptidyl-prolyl cis-trans isomerase activity"/>
    <property type="evidence" value="ECO:0007669"/>
    <property type="project" value="UniProtKB-UniRule"/>
</dbReference>
<feature type="domain" description="PPIase cyclophilin-type" evidence="8">
    <location>
        <begin position="1"/>
        <end position="162"/>
    </location>
</feature>
<proteinExistence type="inferred from homology"/>
<evidence type="ECO:0000256" key="3">
    <source>
        <dbReference type="ARBA" id="ARBA00007365"/>
    </source>
</evidence>
<dbReference type="InterPro" id="IPR002130">
    <property type="entry name" value="Cyclophilin-type_PPIase_dom"/>
</dbReference>
<accession>A0A918VJH6</accession>
<evidence type="ECO:0000256" key="7">
    <source>
        <dbReference type="RuleBase" id="RU363019"/>
    </source>
</evidence>
<evidence type="ECO:0000256" key="4">
    <source>
        <dbReference type="ARBA" id="ARBA00022490"/>
    </source>
</evidence>
<comment type="subcellular location">
    <subcellularLocation>
        <location evidence="2">Cytoplasm</location>
    </subcellularLocation>
</comment>
<reference evidence="9" key="2">
    <citation type="submission" date="2020-09" db="EMBL/GenBank/DDBJ databases">
        <authorList>
            <person name="Sun Q."/>
            <person name="Kim S."/>
        </authorList>
    </citation>
    <scope>NUCLEOTIDE SEQUENCE</scope>
    <source>
        <strain evidence="9">KCTC 12711</strain>
    </source>
</reference>
<keyword evidence="6 7" id="KW-0413">Isomerase</keyword>
<dbReference type="Proteomes" id="UP000614811">
    <property type="component" value="Unassembled WGS sequence"/>
</dbReference>
<dbReference type="Pfam" id="PF00160">
    <property type="entry name" value="Pro_isomerase"/>
    <property type="match status" value="1"/>
</dbReference>
<dbReference type="PRINTS" id="PR00153">
    <property type="entry name" value="CSAPPISMRASE"/>
</dbReference>
<dbReference type="InterPro" id="IPR044665">
    <property type="entry name" value="E_coli_cyclophilin_A-like"/>
</dbReference>
<dbReference type="SUPFAM" id="SSF50891">
    <property type="entry name" value="Cyclophilin-like"/>
    <property type="match status" value="1"/>
</dbReference>
<comment type="similarity">
    <text evidence="3 7">Belongs to the cyclophilin-type PPIase family.</text>
</comment>
<keyword evidence="5 7" id="KW-0697">Rotamase</keyword>
<dbReference type="AlphaFoldDB" id="A0A918VJH6"/>